<feature type="region of interest" description="Disordered" evidence="1">
    <location>
        <begin position="305"/>
        <end position="340"/>
    </location>
</feature>
<accession>A0A644TGI4</accession>
<reference evidence="3" key="1">
    <citation type="submission" date="2019-08" db="EMBL/GenBank/DDBJ databases">
        <authorList>
            <person name="Kucharzyk K."/>
            <person name="Murdoch R.W."/>
            <person name="Higgins S."/>
            <person name="Loffler F."/>
        </authorList>
    </citation>
    <scope>NUCLEOTIDE SEQUENCE</scope>
</reference>
<evidence type="ECO:0000259" key="2">
    <source>
        <dbReference type="Pfam" id="PF26342"/>
    </source>
</evidence>
<organism evidence="3">
    <name type="scientific">bioreactor metagenome</name>
    <dbReference type="NCBI Taxonomy" id="1076179"/>
    <lineage>
        <taxon>unclassified sequences</taxon>
        <taxon>metagenomes</taxon>
        <taxon>ecological metagenomes</taxon>
    </lineage>
</organism>
<evidence type="ECO:0000256" key="1">
    <source>
        <dbReference type="SAM" id="MobiDB-lite"/>
    </source>
</evidence>
<feature type="domain" description="TP-1001-like C-terminal" evidence="2">
    <location>
        <begin position="119"/>
        <end position="292"/>
    </location>
</feature>
<name>A0A644TGI4_9ZZZZ</name>
<protein>
    <recommendedName>
        <fullName evidence="2">TP-1001-like C-terminal domain-containing protein</fullName>
    </recommendedName>
</protein>
<dbReference type="EMBL" id="VSSQ01000030">
    <property type="protein sequence ID" value="MPL65964.1"/>
    <property type="molecule type" value="Genomic_DNA"/>
</dbReference>
<evidence type="ECO:0000313" key="3">
    <source>
        <dbReference type="EMBL" id="MPL65964.1"/>
    </source>
</evidence>
<gene>
    <name evidence="3" type="ORF">SDC9_11629</name>
</gene>
<proteinExistence type="predicted"/>
<sequence>MWKVLALCLSLWACSPKASELLLPLGDIRPPSVVDAGQTDAHSFTILFDEDVLPVLGSFSFHPAEISATPSAEGPLLKVGLNPEAEPGRECSLLGEVKDAAGNSTRFLFGFVGFNPIPAKLRLNEVQPCKNTAASNFHRDYIELLVEEAGNLGGIQLQWSSTVKVVSYSFPPCFVRAGELIVLHCLPEGVPEEKDECGDDRGLSGGVDAHPGGRDFWASGGGIPDATGVIVLRSRASDPVEDGVFFAEKGKLGEVDSSKISMLLGEMASRGIWDCSEPPLWEEALLWKSSSSRPLHCLRKESKGKGSWYIGESGSQSPGSLEPGVLAAKGGRKAGKPGSP</sequence>
<comment type="caution">
    <text evidence="3">The sequence shown here is derived from an EMBL/GenBank/DDBJ whole genome shotgun (WGS) entry which is preliminary data.</text>
</comment>
<dbReference type="InterPro" id="IPR058683">
    <property type="entry name" value="TP_1001-like_C"/>
</dbReference>
<dbReference type="AlphaFoldDB" id="A0A644TGI4"/>
<feature type="compositionally biased region" description="Basic residues" evidence="1">
    <location>
        <begin position="330"/>
        <end position="340"/>
    </location>
</feature>
<dbReference type="Pfam" id="PF26342">
    <property type="entry name" value="TP_1001_2nd"/>
    <property type="match status" value="1"/>
</dbReference>